<protein>
    <recommendedName>
        <fullName evidence="4">Lysozyme</fullName>
        <ecNumber evidence="4">3.2.1.17</ecNumber>
    </recommendedName>
</protein>
<name>A0A2T1BZL5_9CYAN</name>
<keyword evidence="3 4" id="KW-0326">Glycosidase</keyword>
<evidence type="ECO:0000256" key="3">
    <source>
        <dbReference type="ARBA" id="ARBA00023295"/>
    </source>
</evidence>
<gene>
    <name evidence="5" type="ORF">C7B64_18415</name>
</gene>
<dbReference type="InterPro" id="IPR002053">
    <property type="entry name" value="Glyco_hydro_25"/>
</dbReference>
<keyword evidence="2 4" id="KW-0378">Hydrolase</keyword>
<sequence length="229" mass="26468">MIGITALLTSLLFYFGIVRANYVSRDRFPIQGIDVSNHQGKIDWLQVKKQGVDFVYIKATEGGDFRDTQFLNNWQSAEQVGITRGAYHFFTFCKNGREQANNFIQTVPKSKGTLPPVIDLEFGGNCRLRSTKSGVVTELKQFMDIVEKTYHQKPIVYATQSAYDTFMSGNFPEHQIWIRDIWQQPTLKDRRNWTFWQYGNRGSIKGINGFVDLNVFDGNQKQFKRLLSN</sequence>
<dbReference type="CDD" id="cd06413">
    <property type="entry name" value="GH25_muramidase_1"/>
    <property type="match status" value="1"/>
</dbReference>
<dbReference type="SUPFAM" id="SSF51445">
    <property type="entry name" value="(Trans)glycosidases"/>
    <property type="match status" value="1"/>
</dbReference>
<dbReference type="InterPro" id="IPR017853">
    <property type="entry name" value="GH"/>
</dbReference>
<evidence type="ECO:0000256" key="2">
    <source>
        <dbReference type="ARBA" id="ARBA00022801"/>
    </source>
</evidence>
<dbReference type="EC" id="3.2.1.17" evidence="4"/>
<evidence type="ECO:0000313" key="6">
    <source>
        <dbReference type="Proteomes" id="UP000238762"/>
    </source>
</evidence>
<dbReference type="InterPro" id="IPR018077">
    <property type="entry name" value="Glyco_hydro_fam25_subgr"/>
</dbReference>
<accession>A0A2T1BZL5</accession>
<dbReference type="SMART" id="SM00641">
    <property type="entry name" value="Glyco_25"/>
    <property type="match status" value="1"/>
</dbReference>
<reference evidence="5 6" key="2">
    <citation type="submission" date="2018-03" db="EMBL/GenBank/DDBJ databases">
        <title>The ancient ancestry and fast evolution of plastids.</title>
        <authorList>
            <person name="Moore K.R."/>
            <person name="Magnabosco C."/>
            <person name="Momper L."/>
            <person name="Gold D.A."/>
            <person name="Bosak T."/>
            <person name="Fournier G.P."/>
        </authorList>
    </citation>
    <scope>NUCLEOTIDE SEQUENCE [LARGE SCALE GENOMIC DNA]</scope>
    <source>
        <strain evidence="5 6">CCAP 1448/3</strain>
    </source>
</reference>
<dbReference type="EMBL" id="PVWJ01000108">
    <property type="protein sequence ID" value="PSB01432.1"/>
    <property type="molecule type" value="Genomic_DNA"/>
</dbReference>
<dbReference type="GO" id="GO:0003796">
    <property type="term" value="F:lysozyme activity"/>
    <property type="evidence" value="ECO:0007669"/>
    <property type="project" value="UniProtKB-EC"/>
</dbReference>
<dbReference type="GO" id="GO:0016052">
    <property type="term" value="P:carbohydrate catabolic process"/>
    <property type="evidence" value="ECO:0007669"/>
    <property type="project" value="TreeGrafter"/>
</dbReference>
<dbReference type="Pfam" id="PF01183">
    <property type="entry name" value="Glyco_hydro_25"/>
    <property type="match status" value="1"/>
</dbReference>
<dbReference type="PROSITE" id="PS00953">
    <property type="entry name" value="GLYCOSYL_HYDROL_F25_1"/>
    <property type="match status" value="1"/>
</dbReference>
<dbReference type="InterPro" id="IPR008270">
    <property type="entry name" value="Glyco_hydro_25_AS"/>
</dbReference>
<dbReference type="GO" id="GO:0009253">
    <property type="term" value="P:peptidoglycan catabolic process"/>
    <property type="evidence" value="ECO:0007669"/>
    <property type="project" value="InterPro"/>
</dbReference>
<comment type="caution">
    <text evidence="5">The sequence shown here is derived from an EMBL/GenBank/DDBJ whole genome shotgun (WGS) entry which is preliminary data.</text>
</comment>
<dbReference type="PANTHER" id="PTHR34135:SF2">
    <property type="entry name" value="LYSOZYME"/>
    <property type="match status" value="1"/>
</dbReference>
<organism evidence="5 6">
    <name type="scientific">Merismopedia glauca CCAP 1448/3</name>
    <dbReference type="NCBI Taxonomy" id="1296344"/>
    <lineage>
        <taxon>Bacteria</taxon>
        <taxon>Bacillati</taxon>
        <taxon>Cyanobacteriota</taxon>
        <taxon>Cyanophyceae</taxon>
        <taxon>Synechococcales</taxon>
        <taxon>Merismopediaceae</taxon>
        <taxon>Merismopedia</taxon>
    </lineage>
</organism>
<dbReference type="Gene3D" id="3.20.20.80">
    <property type="entry name" value="Glycosidases"/>
    <property type="match status" value="1"/>
</dbReference>
<dbReference type="Proteomes" id="UP000238762">
    <property type="component" value="Unassembled WGS sequence"/>
</dbReference>
<keyword evidence="6" id="KW-1185">Reference proteome</keyword>
<comment type="catalytic activity">
    <reaction evidence="4">
        <text>Hydrolysis of (1-&gt;4)-beta-linkages between N-acetylmuramic acid and N-acetyl-D-glucosamine residues in a peptidoglycan and between N-acetyl-D-glucosamine residues in chitodextrins.</text>
        <dbReference type="EC" id="3.2.1.17"/>
    </reaction>
</comment>
<proteinExistence type="inferred from homology"/>
<dbReference type="AlphaFoldDB" id="A0A2T1BZL5"/>
<reference evidence="5 6" key="1">
    <citation type="submission" date="2018-02" db="EMBL/GenBank/DDBJ databases">
        <authorList>
            <person name="Cohen D.B."/>
            <person name="Kent A.D."/>
        </authorList>
    </citation>
    <scope>NUCLEOTIDE SEQUENCE [LARGE SCALE GENOMIC DNA]</scope>
    <source>
        <strain evidence="5 6">CCAP 1448/3</strain>
    </source>
</reference>
<dbReference type="OrthoDB" id="9802228at2"/>
<dbReference type="PANTHER" id="PTHR34135">
    <property type="entry name" value="LYSOZYME"/>
    <property type="match status" value="1"/>
</dbReference>
<dbReference type="PROSITE" id="PS51904">
    <property type="entry name" value="GLYCOSYL_HYDROL_F25_2"/>
    <property type="match status" value="1"/>
</dbReference>
<dbReference type="GO" id="GO:0016998">
    <property type="term" value="P:cell wall macromolecule catabolic process"/>
    <property type="evidence" value="ECO:0007669"/>
    <property type="project" value="InterPro"/>
</dbReference>
<comment type="similarity">
    <text evidence="1 4">Belongs to the glycosyl hydrolase 25 family.</text>
</comment>
<evidence type="ECO:0000256" key="1">
    <source>
        <dbReference type="ARBA" id="ARBA00010646"/>
    </source>
</evidence>
<evidence type="ECO:0000313" key="5">
    <source>
        <dbReference type="EMBL" id="PSB01432.1"/>
    </source>
</evidence>
<evidence type="ECO:0000256" key="4">
    <source>
        <dbReference type="RuleBase" id="RU361176"/>
    </source>
</evidence>